<dbReference type="Pfam" id="PF00583">
    <property type="entry name" value="Acetyltransf_1"/>
    <property type="match status" value="1"/>
</dbReference>
<accession>A0A7V9Z865</accession>
<keyword evidence="1 4" id="KW-0808">Transferase</keyword>
<evidence type="ECO:0000313" key="5">
    <source>
        <dbReference type="Proteomes" id="UP000523087"/>
    </source>
</evidence>
<evidence type="ECO:0000256" key="2">
    <source>
        <dbReference type="ARBA" id="ARBA00023315"/>
    </source>
</evidence>
<dbReference type="Gene3D" id="3.40.630.30">
    <property type="match status" value="1"/>
</dbReference>
<evidence type="ECO:0000256" key="1">
    <source>
        <dbReference type="ARBA" id="ARBA00022679"/>
    </source>
</evidence>
<dbReference type="SUPFAM" id="SSF55729">
    <property type="entry name" value="Acyl-CoA N-acyltransferases (Nat)"/>
    <property type="match status" value="1"/>
</dbReference>
<dbReference type="RefSeq" id="WP_181556620.1">
    <property type="nucleotide sequence ID" value="NZ_JACDUT010000008.1"/>
</dbReference>
<dbReference type="PANTHER" id="PTHR43877:SF2">
    <property type="entry name" value="AMINOALKYLPHOSPHONATE N-ACETYLTRANSFERASE-RELATED"/>
    <property type="match status" value="1"/>
</dbReference>
<feature type="domain" description="N-acetyltransferase" evidence="3">
    <location>
        <begin position="1"/>
        <end position="142"/>
    </location>
</feature>
<dbReference type="Proteomes" id="UP000523087">
    <property type="component" value="Unassembled WGS sequence"/>
</dbReference>
<protein>
    <submittedName>
        <fullName evidence="4">GNAT superfamily N-acetyltransferase</fullName>
    </submittedName>
</protein>
<dbReference type="InterPro" id="IPR050832">
    <property type="entry name" value="Bact_Acetyltransf"/>
</dbReference>
<dbReference type="AlphaFoldDB" id="A0A7V9Z865"/>
<evidence type="ECO:0000313" key="4">
    <source>
        <dbReference type="EMBL" id="MBA2875847.1"/>
    </source>
</evidence>
<dbReference type="PANTHER" id="PTHR43877">
    <property type="entry name" value="AMINOALKYLPHOSPHONATE N-ACETYLTRANSFERASE-RELATED-RELATED"/>
    <property type="match status" value="1"/>
</dbReference>
<evidence type="ECO:0000259" key="3">
    <source>
        <dbReference type="PROSITE" id="PS51186"/>
    </source>
</evidence>
<dbReference type="GO" id="GO:0016747">
    <property type="term" value="F:acyltransferase activity, transferring groups other than amino-acyl groups"/>
    <property type="evidence" value="ECO:0007669"/>
    <property type="project" value="InterPro"/>
</dbReference>
<dbReference type="EMBL" id="JACDUT010000008">
    <property type="protein sequence ID" value="MBA2875847.1"/>
    <property type="molecule type" value="Genomic_DNA"/>
</dbReference>
<reference evidence="4 5" key="1">
    <citation type="submission" date="2020-07" db="EMBL/GenBank/DDBJ databases">
        <title>Genomic Encyclopedia of Type Strains, Phase IV (KMG-IV): sequencing the most valuable type-strain genomes for metagenomic binning, comparative biology and taxonomic classification.</title>
        <authorList>
            <person name="Goeker M."/>
        </authorList>
    </citation>
    <scope>NUCLEOTIDE SEQUENCE [LARGE SCALE GENOMIC DNA]</scope>
    <source>
        <strain evidence="4 5">DSM 15730</strain>
    </source>
</reference>
<organism evidence="4 5">
    <name type="scientific">Thermaerobacillus caldiproteolyticus</name>
    <dbReference type="NCBI Taxonomy" id="247480"/>
    <lineage>
        <taxon>Bacteria</taxon>
        <taxon>Bacillati</taxon>
        <taxon>Bacillota</taxon>
        <taxon>Bacilli</taxon>
        <taxon>Bacillales</taxon>
        <taxon>Anoxybacillaceae</taxon>
        <taxon>Thermaerobacillus</taxon>
    </lineage>
</organism>
<name>A0A7V9Z865_9BACL</name>
<dbReference type="InterPro" id="IPR000182">
    <property type="entry name" value="GNAT_dom"/>
</dbReference>
<sequence length="142" mass="16346">MKIRKAHARDIPKLAYLMGELGYPTSIEEMSIRFKKIESSSSYCTLVAEYNEDVVGMIGLCSGYFYEKNGLYVRIVALVVDSNYRNRGIGKRLIEEAESWARKQRAISIGLNSGNRDERKKTHQFYLRMGYQEKSKGFVKSL</sequence>
<gene>
    <name evidence="4" type="ORF">HNR31_002641</name>
</gene>
<dbReference type="InterPro" id="IPR016181">
    <property type="entry name" value="Acyl_CoA_acyltransferase"/>
</dbReference>
<keyword evidence="5" id="KW-1185">Reference proteome</keyword>
<dbReference type="CDD" id="cd04301">
    <property type="entry name" value="NAT_SF"/>
    <property type="match status" value="1"/>
</dbReference>
<dbReference type="PROSITE" id="PS51186">
    <property type="entry name" value="GNAT"/>
    <property type="match status" value="1"/>
</dbReference>
<comment type="caution">
    <text evidence="4">The sequence shown here is derived from an EMBL/GenBank/DDBJ whole genome shotgun (WGS) entry which is preliminary data.</text>
</comment>
<keyword evidence="2" id="KW-0012">Acyltransferase</keyword>
<proteinExistence type="predicted"/>